<proteinExistence type="predicted"/>
<dbReference type="EMBL" id="MW602515">
    <property type="protein sequence ID" value="QXU59571.1"/>
    <property type="molecule type" value="Genomic_DNA"/>
</dbReference>
<name>A0A8F7CD96_9CEST</name>
<evidence type="ECO:0000256" key="1">
    <source>
        <dbReference type="SAM" id="Phobius"/>
    </source>
</evidence>
<keyword evidence="1" id="KW-0472">Membrane</keyword>
<sequence length="151" mass="16874">MLVNLSFFLYFVSLLLFSLTSNSIYYCVLLVLNSLLCCFVCYSIFGFSWYALLFCLVYVGGVYILFVFVSVHNPNSSTVSYSNVGAVSMLGILGLCAIVGFGFFEGLVVYECSSFLCSASEGWFYVCLCLTLLFGFFILSVVMSVKSNYYR</sequence>
<feature type="transmembrane region" description="Helical" evidence="1">
    <location>
        <begin position="81"/>
        <end position="103"/>
    </location>
</feature>
<geneLocation type="mitochondrion" evidence="2"/>
<dbReference type="AlphaFoldDB" id="A0A8F7CD96"/>
<keyword evidence="1" id="KW-0812">Transmembrane</keyword>
<gene>
    <name evidence="2" type="primary">nad6</name>
</gene>
<organism evidence="2">
    <name type="scientific">Haplobothrium globuliforme</name>
    <dbReference type="NCBI Taxonomy" id="108250"/>
    <lineage>
        <taxon>Eukaryota</taxon>
        <taxon>Metazoa</taxon>
        <taxon>Spiralia</taxon>
        <taxon>Lophotrochozoa</taxon>
        <taxon>Platyhelminthes</taxon>
        <taxon>Cestoda</taxon>
        <taxon>Eucestoda</taxon>
        <taxon>Haplobothriidea</taxon>
        <taxon>Haplobothriidae</taxon>
        <taxon>Haplobothrium</taxon>
    </lineage>
</organism>
<feature type="transmembrane region" description="Helical" evidence="1">
    <location>
        <begin position="47"/>
        <end position="69"/>
    </location>
</feature>
<feature type="transmembrane region" description="Helical" evidence="1">
    <location>
        <begin position="123"/>
        <end position="145"/>
    </location>
</feature>
<reference evidence="2" key="1">
    <citation type="journal article" date="2021" name="Mol. Phylogenet. Evol.">
        <title>Evolutionary transitions in broad tapeworms (Cestoda: Diphyllobothriidea) revealed by mitogenome and nuclear ribosomal operon phylogenetics.</title>
        <authorList>
            <person name="Fraija-Fernandez N."/>
            <person name="Waeschenbach A."/>
            <person name="Briscoe A.G."/>
            <person name="Hocking S."/>
            <person name="Kuchta Resource R."/>
            <person name="Nyman Resource T."/>
            <person name="Timothy J Littlewood D."/>
        </authorList>
    </citation>
    <scope>NUCLEOTIDE SEQUENCE</scope>
</reference>
<protein>
    <submittedName>
        <fullName evidence="2">NADH dehydrogenase subunit 6</fullName>
    </submittedName>
</protein>
<keyword evidence="2" id="KW-0496">Mitochondrion</keyword>
<evidence type="ECO:0000313" key="2">
    <source>
        <dbReference type="EMBL" id="QXU59571.1"/>
    </source>
</evidence>
<keyword evidence="1" id="KW-1133">Transmembrane helix</keyword>
<accession>A0A8F7CD96</accession>